<dbReference type="AlphaFoldDB" id="A0A3R7RXC6"/>
<keyword evidence="10" id="KW-1185">Reference proteome</keyword>
<dbReference type="SUPFAM" id="SSF69000">
    <property type="entry name" value="FAD-dependent thiol oxidase"/>
    <property type="match status" value="1"/>
</dbReference>
<dbReference type="EC" id="1.8.3.2" evidence="6"/>
<dbReference type="EMBL" id="MKKU01000338">
    <property type="protein sequence ID" value="RNF15099.1"/>
    <property type="molecule type" value="Genomic_DNA"/>
</dbReference>
<keyword evidence="3 6" id="KW-0274">FAD</keyword>
<dbReference type="PROSITE" id="PS51324">
    <property type="entry name" value="ERV_ALR"/>
    <property type="match status" value="1"/>
</dbReference>
<feature type="compositionally biased region" description="Basic and acidic residues" evidence="7">
    <location>
        <begin position="139"/>
        <end position="152"/>
    </location>
</feature>
<evidence type="ECO:0000256" key="4">
    <source>
        <dbReference type="ARBA" id="ARBA00023002"/>
    </source>
</evidence>
<evidence type="ECO:0000256" key="6">
    <source>
        <dbReference type="RuleBase" id="RU371123"/>
    </source>
</evidence>
<dbReference type="RefSeq" id="XP_029227380.1">
    <property type="nucleotide sequence ID" value="XM_029372594.1"/>
</dbReference>
<feature type="compositionally biased region" description="Low complexity" evidence="7">
    <location>
        <begin position="240"/>
        <end position="249"/>
    </location>
</feature>
<evidence type="ECO:0000256" key="7">
    <source>
        <dbReference type="SAM" id="MobiDB-lite"/>
    </source>
</evidence>
<dbReference type="GO" id="GO:0016971">
    <property type="term" value="F:flavin-dependent sulfhydryl oxidase activity"/>
    <property type="evidence" value="ECO:0007669"/>
    <property type="project" value="InterPro"/>
</dbReference>
<dbReference type="InterPro" id="IPR036774">
    <property type="entry name" value="ERV/ALR_sulphydryl_oxid_sf"/>
</dbReference>
<evidence type="ECO:0000256" key="1">
    <source>
        <dbReference type="ARBA" id="ARBA00001974"/>
    </source>
</evidence>
<feature type="region of interest" description="Disordered" evidence="7">
    <location>
        <begin position="240"/>
        <end position="264"/>
    </location>
</feature>
<comment type="caution">
    <text evidence="9">The sequence shown here is derived from an EMBL/GenBank/DDBJ whole genome shotgun (WGS) entry which is preliminary data.</text>
</comment>
<evidence type="ECO:0000256" key="5">
    <source>
        <dbReference type="ARBA" id="ARBA00023157"/>
    </source>
</evidence>
<dbReference type="Pfam" id="PF04777">
    <property type="entry name" value="Evr1_Alr"/>
    <property type="match status" value="1"/>
</dbReference>
<evidence type="ECO:0000313" key="10">
    <source>
        <dbReference type="Proteomes" id="UP000284403"/>
    </source>
</evidence>
<reference evidence="9 10" key="1">
    <citation type="journal article" date="2018" name="BMC Genomics">
        <title>Genomic comparison of Trypanosoma conorhini and Trypanosoma rangeli to Trypanosoma cruzi strains of high and low virulence.</title>
        <authorList>
            <person name="Bradwell K.R."/>
            <person name="Koparde V.N."/>
            <person name="Matveyev A.V."/>
            <person name="Serrano M.G."/>
            <person name="Alves J.M."/>
            <person name="Parikh H."/>
            <person name="Huang B."/>
            <person name="Lee V."/>
            <person name="Espinosa-Alvarez O."/>
            <person name="Ortiz P.A."/>
            <person name="Costa-Martins A.G."/>
            <person name="Teixeira M.M."/>
            <person name="Buck G.A."/>
        </authorList>
    </citation>
    <scope>NUCLEOTIDE SEQUENCE [LARGE SCALE GENOMIC DNA]</scope>
    <source>
        <strain evidence="9 10">025E</strain>
    </source>
</reference>
<protein>
    <recommendedName>
        <fullName evidence="6">Sulfhydryl oxidase</fullName>
        <ecNumber evidence="6">1.8.3.2</ecNumber>
    </recommendedName>
</protein>
<dbReference type="PANTHER" id="PTHR12645">
    <property type="entry name" value="ALR/ERV"/>
    <property type="match status" value="1"/>
</dbReference>
<gene>
    <name evidence="9" type="ORF">Tco025E_05701</name>
</gene>
<organism evidence="9 10">
    <name type="scientific">Trypanosoma conorhini</name>
    <dbReference type="NCBI Taxonomy" id="83891"/>
    <lineage>
        <taxon>Eukaryota</taxon>
        <taxon>Discoba</taxon>
        <taxon>Euglenozoa</taxon>
        <taxon>Kinetoplastea</taxon>
        <taxon>Metakinetoplastina</taxon>
        <taxon>Trypanosomatida</taxon>
        <taxon>Trypanosomatidae</taxon>
        <taxon>Trypanosoma</taxon>
    </lineage>
</organism>
<evidence type="ECO:0000313" key="9">
    <source>
        <dbReference type="EMBL" id="RNF15099.1"/>
    </source>
</evidence>
<comment type="catalytic activity">
    <reaction evidence="6">
        <text>2 R'C(R)SH + O2 = R'C(R)S-S(R)CR' + H2O2</text>
        <dbReference type="Rhea" id="RHEA:17357"/>
        <dbReference type="ChEBI" id="CHEBI:15379"/>
        <dbReference type="ChEBI" id="CHEBI:16240"/>
        <dbReference type="ChEBI" id="CHEBI:16520"/>
        <dbReference type="ChEBI" id="CHEBI:17412"/>
        <dbReference type="EC" id="1.8.3.2"/>
    </reaction>
</comment>
<feature type="domain" description="ERV/ALR sulfhydryl oxidase" evidence="8">
    <location>
        <begin position="13"/>
        <end position="115"/>
    </location>
</feature>
<dbReference type="GO" id="GO:0050660">
    <property type="term" value="F:flavin adenine dinucleotide binding"/>
    <property type="evidence" value="ECO:0007669"/>
    <property type="project" value="TreeGrafter"/>
</dbReference>
<dbReference type="GeneID" id="40319312"/>
<evidence type="ECO:0000256" key="2">
    <source>
        <dbReference type="ARBA" id="ARBA00022630"/>
    </source>
</evidence>
<dbReference type="GO" id="GO:0005739">
    <property type="term" value="C:mitochondrion"/>
    <property type="evidence" value="ECO:0007669"/>
    <property type="project" value="TreeGrafter"/>
</dbReference>
<dbReference type="OrthoDB" id="17199at2759"/>
<feature type="compositionally biased region" description="Basic and acidic residues" evidence="7">
    <location>
        <begin position="171"/>
        <end position="181"/>
    </location>
</feature>
<evidence type="ECO:0000256" key="3">
    <source>
        <dbReference type="ARBA" id="ARBA00022827"/>
    </source>
</evidence>
<keyword evidence="2 6" id="KW-0285">Flavoprotein</keyword>
<dbReference type="PANTHER" id="PTHR12645:SF0">
    <property type="entry name" value="FAD-LINKED SULFHYDRYL OXIDASE ALR"/>
    <property type="match status" value="1"/>
</dbReference>
<evidence type="ECO:0000259" key="8">
    <source>
        <dbReference type="PROSITE" id="PS51324"/>
    </source>
</evidence>
<dbReference type="Proteomes" id="UP000284403">
    <property type="component" value="Unassembled WGS sequence"/>
</dbReference>
<dbReference type="Gene3D" id="1.20.120.310">
    <property type="entry name" value="ERV/ALR sulfhydryl oxidase domain"/>
    <property type="match status" value="1"/>
</dbReference>
<proteinExistence type="predicted"/>
<sequence length="294" mass="32358">MAGEEPLKEIPGECPTPGELGHAGWAVLHTAAAVYPYKPSALQQEAFGAFLHSWSHVYACSHCGYHMRRYLKRNPPVVTDKLALNRYLCEFHNTVNRSVRKPVYDCDPMTVLRRWHPTFPEMEDQPTIEEQIAQQQRLDQAEAQKRQEEELQQRQTHTAARADGASSQERLVARWRSDGRETQNNAGNSKNNGGGVGAFASGWGAASRQEEKVEGAAAKEAAVPVAESRQRRWWPFGNNAAAATTKGPSSTPPTPSSVAGGNVDDDEADVMAVLKRLKACLVYCPDKDKKPPAA</sequence>
<name>A0A3R7RXC6_9TRYP</name>
<dbReference type="InterPro" id="IPR039799">
    <property type="entry name" value="ALR/ERV"/>
</dbReference>
<comment type="cofactor">
    <cofactor evidence="1 6">
        <name>FAD</name>
        <dbReference type="ChEBI" id="CHEBI:57692"/>
    </cofactor>
</comment>
<keyword evidence="5" id="KW-1015">Disulfide bond</keyword>
<accession>A0A3R7RXC6</accession>
<keyword evidence="4 6" id="KW-0560">Oxidoreductase</keyword>
<dbReference type="InterPro" id="IPR017905">
    <property type="entry name" value="ERV/ALR_sulphydryl_oxidase"/>
</dbReference>
<feature type="region of interest" description="Disordered" evidence="7">
    <location>
        <begin position="132"/>
        <end position="203"/>
    </location>
</feature>